<organism evidence="8 9">
    <name type="scientific">Variovorax defluvii</name>
    <dbReference type="NCBI Taxonomy" id="913761"/>
    <lineage>
        <taxon>Bacteria</taxon>
        <taxon>Pseudomonadati</taxon>
        <taxon>Pseudomonadota</taxon>
        <taxon>Betaproteobacteria</taxon>
        <taxon>Burkholderiales</taxon>
        <taxon>Comamonadaceae</taxon>
        <taxon>Variovorax</taxon>
    </lineage>
</organism>
<dbReference type="Gene3D" id="1.10.443.10">
    <property type="entry name" value="Intergrase catalytic core"/>
    <property type="match status" value="1"/>
</dbReference>
<evidence type="ECO:0000256" key="3">
    <source>
        <dbReference type="ARBA" id="ARBA00023125"/>
    </source>
</evidence>
<comment type="similarity">
    <text evidence="1">Belongs to the 'phage' integrase family.</text>
</comment>
<keyword evidence="3 5" id="KW-0238">DNA-binding</keyword>
<evidence type="ECO:0000256" key="5">
    <source>
        <dbReference type="PROSITE-ProRule" id="PRU01248"/>
    </source>
</evidence>
<keyword evidence="2" id="KW-0229">DNA integration</keyword>
<evidence type="ECO:0000259" key="7">
    <source>
        <dbReference type="PROSITE" id="PS51900"/>
    </source>
</evidence>
<evidence type="ECO:0000256" key="2">
    <source>
        <dbReference type="ARBA" id="ARBA00022908"/>
    </source>
</evidence>
<dbReference type="Gene3D" id="1.10.150.130">
    <property type="match status" value="1"/>
</dbReference>
<name>A0ABP8HL95_9BURK</name>
<comment type="caution">
    <text evidence="8">The sequence shown here is derived from an EMBL/GenBank/DDBJ whole genome shotgun (WGS) entry which is preliminary data.</text>
</comment>
<dbReference type="Pfam" id="PF20172">
    <property type="entry name" value="DUF6538"/>
    <property type="match status" value="1"/>
</dbReference>
<dbReference type="InterPro" id="IPR011010">
    <property type="entry name" value="DNA_brk_join_enz"/>
</dbReference>
<dbReference type="EMBL" id="BAABGJ010000017">
    <property type="protein sequence ID" value="GAA4340699.1"/>
    <property type="molecule type" value="Genomic_DNA"/>
</dbReference>
<feature type="domain" description="Core-binding (CB)" evidence="7">
    <location>
        <begin position="174"/>
        <end position="252"/>
    </location>
</feature>
<dbReference type="InterPro" id="IPR046668">
    <property type="entry name" value="DUF6538"/>
</dbReference>
<feature type="region of interest" description="Disordered" evidence="6">
    <location>
        <begin position="151"/>
        <end position="172"/>
    </location>
</feature>
<protein>
    <recommendedName>
        <fullName evidence="7">Core-binding (CB) domain-containing protein</fullName>
    </recommendedName>
</protein>
<dbReference type="PROSITE" id="PS51900">
    <property type="entry name" value="CB"/>
    <property type="match status" value="1"/>
</dbReference>
<evidence type="ECO:0000313" key="8">
    <source>
        <dbReference type="EMBL" id="GAA4340699.1"/>
    </source>
</evidence>
<dbReference type="CDD" id="cd01184">
    <property type="entry name" value="INT_C_like_1"/>
    <property type="match status" value="1"/>
</dbReference>
<evidence type="ECO:0000256" key="4">
    <source>
        <dbReference type="ARBA" id="ARBA00023172"/>
    </source>
</evidence>
<dbReference type="SUPFAM" id="SSF56349">
    <property type="entry name" value="DNA breaking-rejoining enzymes"/>
    <property type="match status" value="1"/>
</dbReference>
<keyword evidence="4" id="KW-0233">DNA recombination</keyword>
<dbReference type="PANTHER" id="PTHR30349">
    <property type="entry name" value="PHAGE INTEGRASE-RELATED"/>
    <property type="match status" value="1"/>
</dbReference>
<reference evidence="9" key="1">
    <citation type="journal article" date="2019" name="Int. J. Syst. Evol. Microbiol.">
        <title>The Global Catalogue of Microorganisms (GCM) 10K type strain sequencing project: providing services to taxonomists for standard genome sequencing and annotation.</title>
        <authorList>
            <consortium name="The Broad Institute Genomics Platform"/>
            <consortium name="The Broad Institute Genome Sequencing Center for Infectious Disease"/>
            <person name="Wu L."/>
            <person name="Ma J."/>
        </authorList>
    </citation>
    <scope>NUCLEOTIDE SEQUENCE [LARGE SCALE GENOMIC DNA]</scope>
    <source>
        <strain evidence="9">JCM 17804</strain>
    </source>
</reference>
<proteinExistence type="inferred from homology"/>
<dbReference type="InterPro" id="IPR013762">
    <property type="entry name" value="Integrase-like_cat_sf"/>
</dbReference>
<keyword evidence="9" id="KW-1185">Reference proteome</keyword>
<accession>A0ABP8HL95</accession>
<evidence type="ECO:0000256" key="1">
    <source>
        <dbReference type="ARBA" id="ARBA00008857"/>
    </source>
</evidence>
<dbReference type="InterPro" id="IPR044068">
    <property type="entry name" value="CB"/>
</dbReference>
<evidence type="ECO:0000313" key="9">
    <source>
        <dbReference type="Proteomes" id="UP001500975"/>
    </source>
</evidence>
<dbReference type="InterPro" id="IPR050090">
    <property type="entry name" value="Tyrosine_recombinase_XerCD"/>
</dbReference>
<dbReference type="PANTHER" id="PTHR30349:SF41">
    <property type="entry name" value="INTEGRASE_RECOMBINASE PROTEIN MJ0367-RELATED"/>
    <property type="match status" value="1"/>
</dbReference>
<dbReference type="Proteomes" id="UP001500975">
    <property type="component" value="Unassembled WGS sequence"/>
</dbReference>
<dbReference type="InterPro" id="IPR010998">
    <property type="entry name" value="Integrase_recombinase_N"/>
</dbReference>
<gene>
    <name evidence="8" type="ORF">GCM10023165_20880</name>
</gene>
<sequence>MSAHLALVPTSASSAKSSASLPRYLYRRGSTYYFKRKIPADCTAAFPQCQGTLWRSLGTDLLEKARVLLAVENTEFELTVATHRKAHARQRLTQASMASNLGRRQHGISEAEPSSGASHHVELLKDIEASLAQLRALVVPGSQAQVDGQARRAPAIPHQAGQSAKGGSTRDTRPTMLHLFEDWKLKQTRERSIAAVESVVMDFRKLHGPLAVEAITRQHARAFRDQLIERQLGVRTIENRIGYLSTLFRHGQREIVEHLALNPFENMAIQSVTVARPPKERRAYELAELNQLYGSRLYTEGHRPKGQARDAAYWAPLLGPFLGSRIEEVAQLRTADIQRVNGVWCVRICNLAEDQNVKNIGSFRRVPLHEEMIRCGFLAHVAAQVSAGHDRVFPSLSNDNIHGTWSNALGKWFGRYLDTIGLDDPRVDYHSFRYTFRQQCSLCGIDNEVRDALTGHWVSNSDAGRTYMKAENRQYPFPKLVEAMKLLRYDELRISHLHVEEPLRGVEVLLG</sequence>
<evidence type="ECO:0000256" key="6">
    <source>
        <dbReference type="SAM" id="MobiDB-lite"/>
    </source>
</evidence>